<name>A0A1L7NMN9_PSEPU</name>
<dbReference type="AlphaFoldDB" id="A0A1L7NMN9"/>
<gene>
    <name evidence="1" type="ORF">KF715C_pA2020</name>
</gene>
<evidence type="ECO:0000313" key="1">
    <source>
        <dbReference type="EMBL" id="BAW26707.1"/>
    </source>
</evidence>
<accession>A0A1L7NMN9</accession>
<geneLocation type="plasmid" evidence="2">
    <name>pkf715a dna</name>
</geneLocation>
<dbReference type="RefSeq" id="WP_157754436.1">
    <property type="nucleotide sequence ID" value="NZ_AP015030.1"/>
</dbReference>
<reference evidence="1 2" key="1">
    <citation type="submission" date="2015-11" db="EMBL/GenBank/DDBJ databases">
        <title>Complete genome sequencing of a biphenyl-degrading bacterium, Pseudomonas putida KF715 (=NBRC110667).</title>
        <authorList>
            <person name="Suenaga H."/>
            <person name="Fujihara N."/>
            <person name="Watanabe T."/>
            <person name="Hirose J."/>
            <person name="Kimura N."/>
            <person name="Yamazoe A."/>
            <person name="Hosoyama A."/>
            <person name="Shimodaira J."/>
            <person name="Furukawa K."/>
        </authorList>
    </citation>
    <scope>NUCLEOTIDE SEQUENCE [LARGE SCALE GENOMIC DNA]</scope>
    <source>
        <strain evidence="1 2">KF715</strain>
        <plasmid evidence="2">Plasmid pkf715a dna</plasmid>
    </source>
</reference>
<evidence type="ECO:0000313" key="2">
    <source>
        <dbReference type="Proteomes" id="UP000218731"/>
    </source>
</evidence>
<proteinExistence type="predicted"/>
<keyword evidence="1" id="KW-0614">Plasmid</keyword>
<dbReference type="EMBL" id="AP015030">
    <property type="protein sequence ID" value="BAW26707.1"/>
    <property type="molecule type" value="Genomic_DNA"/>
</dbReference>
<sequence length="167" mass="18584">MSARLDSLIGNSYSVVQFADLPVPSQLAIVWYLAVDCGAWDAVDLSLYSADHLESSLVDLLPKYVNEYGAELFGSVCLATSALASAIMKDEEIADSHSSWEDYHKWYLSCGDIPTHLATERWPVLLSSDAYETILDGWHRFHSYVRDGASEIQAIFNVSDHHLRGAE</sequence>
<protein>
    <submittedName>
        <fullName evidence="1">Uncharacterized protein</fullName>
    </submittedName>
</protein>
<dbReference type="Proteomes" id="UP000218731">
    <property type="component" value="Plasmid pKF715A"/>
</dbReference>
<organism evidence="1 2">
    <name type="scientific">Pseudomonas putida</name>
    <name type="common">Arthrobacter siderocapsulatus</name>
    <dbReference type="NCBI Taxonomy" id="303"/>
    <lineage>
        <taxon>Bacteria</taxon>
        <taxon>Pseudomonadati</taxon>
        <taxon>Pseudomonadota</taxon>
        <taxon>Gammaproteobacteria</taxon>
        <taxon>Pseudomonadales</taxon>
        <taxon>Pseudomonadaceae</taxon>
        <taxon>Pseudomonas</taxon>
    </lineage>
</organism>